<accession>A0A939HKU1</accession>
<gene>
    <name evidence="2" type="ORF">J2D77_09275</name>
</gene>
<dbReference type="Proteomes" id="UP000664073">
    <property type="component" value="Unassembled WGS sequence"/>
</dbReference>
<evidence type="ECO:0000313" key="2">
    <source>
        <dbReference type="EMBL" id="MBO1325337.1"/>
    </source>
</evidence>
<protein>
    <submittedName>
        <fullName evidence="2">Baseplate assembly protein</fullName>
    </submittedName>
</protein>
<dbReference type="Gene3D" id="2.40.50.230">
    <property type="entry name" value="Gp5 N-terminal domain"/>
    <property type="match status" value="1"/>
</dbReference>
<evidence type="ECO:0000313" key="3">
    <source>
        <dbReference type="Proteomes" id="UP000664073"/>
    </source>
</evidence>
<sequence length="214" mass="21913">MPTKLVGTKLPTDSGSNLNALNAAIRSVISTMGANLPVQVLSVEGVGLNPVGFVDVQPLVHQQDGAGRTTPRGIIHNVPYIRLQGGTRAIICDPAVGDIGYIIISGRDISNVKANRAAAAPGSFRQHDYADAVYIGGLLNAAPSEYIGWVGEDVHVHTAGKFIIDAAECDINCAVNVQGPVTATGDVKAGSISLESHTHSGVQTGSASTGGPQG</sequence>
<dbReference type="AlphaFoldDB" id="A0A939HKU1"/>
<keyword evidence="3" id="KW-1185">Reference proteome</keyword>
<evidence type="ECO:0000256" key="1">
    <source>
        <dbReference type="SAM" id="MobiDB-lite"/>
    </source>
</evidence>
<comment type="caution">
    <text evidence="2">The sequence shown here is derived from an EMBL/GenBank/DDBJ whole genome shotgun (WGS) entry which is preliminary data.</text>
</comment>
<dbReference type="InterPro" id="IPR037026">
    <property type="entry name" value="Vgr_OB-fold_dom_sf"/>
</dbReference>
<dbReference type="InterPro" id="IPR044033">
    <property type="entry name" value="GpV-like_apex"/>
</dbReference>
<feature type="region of interest" description="Disordered" evidence="1">
    <location>
        <begin position="195"/>
        <end position="214"/>
    </location>
</feature>
<dbReference type="Pfam" id="PF18946">
    <property type="entry name" value="Apex"/>
    <property type="match status" value="1"/>
</dbReference>
<reference evidence="2" key="1">
    <citation type="submission" date="2021-03" db="EMBL/GenBank/DDBJ databases">
        <title>The complete genome sequence of Acetobacter sp. TBRC 12339.</title>
        <authorList>
            <person name="Charoenyingcharoen P."/>
            <person name="Yukphan P."/>
        </authorList>
    </citation>
    <scope>NUCLEOTIDE SEQUENCE</scope>
    <source>
        <strain evidence="2">TBRC 12339</strain>
    </source>
</reference>
<dbReference type="RefSeq" id="WP_207846011.1">
    <property type="nucleotide sequence ID" value="NZ_JAIEUM010000005.1"/>
</dbReference>
<proteinExistence type="predicted"/>
<organism evidence="2 3">
    <name type="scientific">Acetobacter garciniae</name>
    <dbReference type="NCBI Taxonomy" id="2817435"/>
    <lineage>
        <taxon>Bacteria</taxon>
        <taxon>Pseudomonadati</taxon>
        <taxon>Pseudomonadota</taxon>
        <taxon>Alphaproteobacteria</taxon>
        <taxon>Acetobacterales</taxon>
        <taxon>Acetobacteraceae</taxon>
        <taxon>Acetobacter</taxon>
    </lineage>
</organism>
<name>A0A939HKU1_9PROT</name>
<dbReference type="EMBL" id="JAFVMH010000004">
    <property type="protein sequence ID" value="MBO1325337.1"/>
    <property type="molecule type" value="Genomic_DNA"/>
</dbReference>